<dbReference type="Pfam" id="PF00756">
    <property type="entry name" value="Esterase"/>
    <property type="match status" value="1"/>
</dbReference>
<feature type="compositionally biased region" description="Basic residues" evidence="1">
    <location>
        <begin position="7"/>
        <end position="20"/>
    </location>
</feature>
<proteinExistence type="predicted"/>
<dbReference type="RefSeq" id="WP_190267571.1">
    <property type="nucleotide sequence ID" value="NZ_BAABAD010000001.1"/>
</dbReference>
<reference evidence="3 4" key="1">
    <citation type="submission" date="2020-09" db="EMBL/GenBank/DDBJ databases">
        <title>Novel species in genus Gordonia.</title>
        <authorList>
            <person name="Zhang G."/>
        </authorList>
    </citation>
    <scope>NUCLEOTIDE SEQUENCE [LARGE SCALE GENOMIC DNA]</scope>
    <source>
        <strain evidence="3 4">ON-33</strain>
    </source>
</reference>
<evidence type="ECO:0000313" key="4">
    <source>
        <dbReference type="Proteomes" id="UP000602395"/>
    </source>
</evidence>
<feature type="chain" id="PRO_5045243054" evidence="2">
    <location>
        <begin position="48"/>
        <end position="347"/>
    </location>
</feature>
<comment type="caution">
    <text evidence="3">The sequence shown here is derived from an EMBL/GenBank/DDBJ whole genome shotgun (WGS) entry which is preliminary data.</text>
</comment>
<name>A0ABR7WDN2_9ACTN</name>
<accession>A0ABR7WDN2</accession>
<gene>
    <name evidence="3" type="ORF">IDF66_15000</name>
</gene>
<protein>
    <submittedName>
        <fullName evidence="3">Esterase family protein</fullName>
    </submittedName>
</protein>
<dbReference type="Gene3D" id="3.40.50.1820">
    <property type="entry name" value="alpha/beta hydrolase"/>
    <property type="match status" value="1"/>
</dbReference>
<keyword evidence="2" id="KW-0732">Signal</keyword>
<feature type="signal peptide" evidence="2">
    <location>
        <begin position="1"/>
        <end position="47"/>
    </location>
</feature>
<dbReference type="Proteomes" id="UP000602395">
    <property type="component" value="Unassembled WGS sequence"/>
</dbReference>
<dbReference type="PANTHER" id="PTHR48098:SF1">
    <property type="entry name" value="DIACYLGLYCEROL ACYLTRANSFERASE_MYCOLYLTRANSFERASE AG85A"/>
    <property type="match status" value="1"/>
</dbReference>
<evidence type="ECO:0000256" key="2">
    <source>
        <dbReference type="SAM" id="SignalP"/>
    </source>
</evidence>
<dbReference type="InterPro" id="IPR029058">
    <property type="entry name" value="AB_hydrolase_fold"/>
</dbReference>
<evidence type="ECO:0000313" key="3">
    <source>
        <dbReference type="EMBL" id="MBD1320891.1"/>
    </source>
</evidence>
<organism evidence="3 4">
    <name type="scientific">Gordonia hankookensis</name>
    <dbReference type="NCBI Taxonomy" id="589403"/>
    <lineage>
        <taxon>Bacteria</taxon>
        <taxon>Bacillati</taxon>
        <taxon>Actinomycetota</taxon>
        <taxon>Actinomycetes</taxon>
        <taxon>Mycobacteriales</taxon>
        <taxon>Gordoniaceae</taxon>
        <taxon>Gordonia</taxon>
    </lineage>
</organism>
<dbReference type="PANTHER" id="PTHR48098">
    <property type="entry name" value="ENTEROCHELIN ESTERASE-RELATED"/>
    <property type="match status" value="1"/>
</dbReference>
<evidence type="ECO:0000256" key="1">
    <source>
        <dbReference type="SAM" id="MobiDB-lite"/>
    </source>
</evidence>
<feature type="region of interest" description="Disordered" evidence="1">
    <location>
        <begin position="1"/>
        <end position="20"/>
    </location>
</feature>
<keyword evidence="4" id="KW-1185">Reference proteome</keyword>
<dbReference type="InterPro" id="IPR050583">
    <property type="entry name" value="Mycobacterial_A85_antigen"/>
</dbReference>
<dbReference type="EMBL" id="JACWMS010000003">
    <property type="protein sequence ID" value="MBD1320891.1"/>
    <property type="molecule type" value="Genomic_DNA"/>
</dbReference>
<dbReference type="SUPFAM" id="SSF53474">
    <property type="entry name" value="alpha/beta-Hydrolases"/>
    <property type="match status" value="1"/>
</dbReference>
<dbReference type="InterPro" id="IPR000801">
    <property type="entry name" value="Esterase-like"/>
</dbReference>
<sequence>MTTLRTRTARPRRAGRTRRRLARTAATVSILCAAVASLAGTASVATAAPSAPSIERVVREGPTQYGVYVHSAAMRKTIKVQVLVPRTQNGPRPTLYMLSGLGEENPQKSIWLIKSDAVKFFADKNVTVALPLAGNGSFYTDWQRDDPTLGRYKWETFLKKELPPLLDARFDGNGRRGIGGLSMGAGSSLMLAARNPGFYRAVAAYSGCYTTTGPAGEAYPRGIVSAFGGDADNMWGPPGDPAWSAHDVLRHSAGLRGSAIYVSTGTGRAGRYDAPGYPGNDDPANRQIVGGAIEMGSMWCTRNLQAQLAAQHIPASFHYVDPGTHSWPYWVDQLHRSWPFIAAGLGV</sequence>